<dbReference type="Gene3D" id="3.30.2160.10">
    <property type="entry name" value="Hect, E3 ligase catalytic domain"/>
    <property type="match status" value="1"/>
</dbReference>
<evidence type="ECO:0000256" key="1">
    <source>
        <dbReference type="ARBA" id="ARBA00000885"/>
    </source>
</evidence>
<feature type="repeat" description="RCC1" evidence="12">
    <location>
        <begin position="3816"/>
        <end position="3867"/>
    </location>
</feature>
<evidence type="ECO:0000256" key="4">
    <source>
        <dbReference type="ARBA" id="ARBA00012485"/>
    </source>
</evidence>
<dbReference type="InterPro" id="IPR009091">
    <property type="entry name" value="RCC1/BLIP-II"/>
</dbReference>
<dbReference type="GO" id="GO:0061630">
    <property type="term" value="F:ubiquitin protein ligase activity"/>
    <property type="evidence" value="ECO:0007669"/>
    <property type="project" value="UniProtKB-EC"/>
</dbReference>
<dbReference type="Gene3D" id="3.90.1750.10">
    <property type="entry name" value="Hect, E3 ligase catalytic domains"/>
    <property type="match status" value="1"/>
</dbReference>
<dbReference type="FunFam" id="2.60.120.920:FF:000015">
    <property type="entry name" value="LOW QUALITY PROTEIN: probable E3 ubiquitin-protein ligase HERC1"/>
    <property type="match status" value="1"/>
</dbReference>
<feature type="region of interest" description="Disordered" evidence="13">
    <location>
        <begin position="1863"/>
        <end position="1888"/>
    </location>
</feature>
<dbReference type="Gene3D" id="2.60.120.920">
    <property type="match status" value="1"/>
</dbReference>
<comment type="catalytic activity">
    <reaction evidence="1">
        <text>S-ubiquitinyl-[E2 ubiquitin-conjugating enzyme]-L-cysteine + [acceptor protein]-L-lysine = [E2 ubiquitin-conjugating enzyme]-L-cysteine + N(6)-ubiquitinyl-[acceptor protein]-L-lysine.</text>
        <dbReference type="EC" id="2.3.2.26"/>
    </reaction>
</comment>
<evidence type="ECO:0000256" key="13">
    <source>
        <dbReference type="SAM" id="MobiDB-lite"/>
    </source>
</evidence>
<feature type="repeat" description="RCC1" evidence="12">
    <location>
        <begin position="415"/>
        <end position="469"/>
    </location>
</feature>
<dbReference type="PROSITE" id="PS50237">
    <property type="entry name" value="HECT"/>
    <property type="match status" value="1"/>
</dbReference>
<dbReference type="InterPro" id="IPR024977">
    <property type="entry name" value="Apc4-like_WD40_dom"/>
</dbReference>
<feature type="repeat" description="RCC1" evidence="12">
    <location>
        <begin position="470"/>
        <end position="522"/>
    </location>
</feature>
<reference evidence="16" key="1">
    <citation type="submission" date="2020-04" db="EMBL/GenBank/DDBJ databases">
        <authorList>
            <person name="Neveu A P."/>
        </authorList>
    </citation>
    <scope>NUCLEOTIDE SEQUENCE</scope>
    <source>
        <tissue evidence="16">Whole embryo</tissue>
    </source>
</reference>
<dbReference type="InterPro" id="IPR001870">
    <property type="entry name" value="B30.2/SPRY"/>
</dbReference>
<protein>
    <recommendedName>
        <fullName evidence="4">HECT-type E3 ubiquitin transferase</fullName>
        <ecNumber evidence="4">2.3.2.26</ecNumber>
    </recommendedName>
</protein>
<dbReference type="InterPro" id="IPR015943">
    <property type="entry name" value="WD40/YVTN_repeat-like_dom_sf"/>
</dbReference>
<dbReference type="Pfam" id="PF00400">
    <property type="entry name" value="WD40"/>
    <property type="match status" value="2"/>
</dbReference>
<evidence type="ECO:0000256" key="10">
    <source>
        <dbReference type="PROSITE-ProRule" id="PRU00104"/>
    </source>
</evidence>
<dbReference type="SMART" id="SM00449">
    <property type="entry name" value="SPRY"/>
    <property type="match status" value="1"/>
</dbReference>
<dbReference type="PROSITE" id="PS50012">
    <property type="entry name" value="RCC1_3"/>
    <property type="match status" value="13"/>
</dbReference>
<feature type="region of interest" description="Disordered" evidence="13">
    <location>
        <begin position="3317"/>
        <end position="3340"/>
    </location>
</feature>
<proteinExistence type="evidence at transcript level"/>
<feature type="compositionally biased region" description="Basic and acidic residues" evidence="13">
    <location>
        <begin position="1863"/>
        <end position="1875"/>
    </location>
</feature>
<dbReference type="PANTHER" id="PTHR22872">
    <property type="entry name" value="BTK-BINDING PROTEIN-RELATED"/>
    <property type="match status" value="1"/>
</dbReference>
<dbReference type="InterPro" id="IPR000569">
    <property type="entry name" value="HECT_dom"/>
</dbReference>
<dbReference type="InterPro" id="IPR036322">
    <property type="entry name" value="WD40_repeat_dom_sf"/>
</dbReference>
<feature type="repeat" description="WD" evidence="11">
    <location>
        <begin position="3023"/>
        <end position="3055"/>
    </location>
</feature>
<dbReference type="Pfam" id="PF12894">
    <property type="entry name" value="ANAPC4_WD40"/>
    <property type="match status" value="1"/>
</dbReference>
<dbReference type="InterPro" id="IPR051625">
    <property type="entry name" value="Signaling_Regulatory_Domain"/>
</dbReference>
<feature type="region of interest" description="Disordered" evidence="13">
    <location>
        <begin position="1376"/>
        <end position="1401"/>
    </location>
</feature>
<feature type="region of interest" description="Disordered" evidence="13">
    <location>
        <begin position="2482"/>
        <end position="2578"/>
    </location>
</feature>
<evidence type="ECO:0000259" key="14">
    <source>
        <dbReference type="PROSITE" id="PS50188"/>
    </source>
</evidence>
<dbReference type="InterPro" id="IPR000408">
    <property type="entry name" value="Reg_chr_condens"/>
</dbReference>
<feature type="compositionally biased region" description="Polar residues" evidence="13">
    <location>
        <begin position="2514"/>
        <end position="2524"/>
    </location>
</feature>
<evidence type="ECO:0000256" key="3">
    <source>
        <dbReference type="ARBA" id="ARBA00004906"/>
    </source>
</evidence>
<dbReference type="Pfam" id="PF25390">
    <property type="entry name" value="WD40_RLD"/>
    <property type="match status" value="1"/>
</dbReference>
<feature type="repeat" description="RCC1" evidence="12">
    <location>
        <begin position="3656"/>
        <end position="3710"/>
    </location>
</feature>
<feature type="repeat" description="RCC1" evidence="12">
    <location>
        <begin position="365"/>
        <end position="414"/>
    </location>
</feature>
<feature type="repeat" description="RCC1" evidence="12">
    <location>
        <begin position="3711"/>
        <end position="3762"/>
    </location>
</feature>
<feature type="region of interest" description="Disordered" evidence="13">
    <location>
        <begin position="2335"/>
        <end position="2366"/>
    </location>
</feature>
<dbReference type="PROSITE" id="PS00626">
    <property type="entry name" value="RCC1_2"/>
    <property type="match status" value="4"/>
</dbReference>
<organism evidence="16">
    <name type="scientific">Phallusia mammillata</name>
    <dbReference type="NCBI Taxonomy" id="59560"/>
    <lineage>
        <taxon>Eukaryota</taxon>
        <taxon>Metazoa</taxon>
        <taxon>Chordata</taxon>
        <taxon>Tunicata</taxon>
        <taxon>Ascidiacea</taxon>
        <taxon>Phlebobranchia</taxon>
        <taxon>Ascidiidae</taxon>
        <taxon>Phallusia</taxon>
    </lineage>
</organism>
<evidence type="ECO:0000256" key="2">
    <source>
        <dbReference type="ARBA" id="ARBA00004496"/>
    </source>
</evidence>
<evidence type="ECO:0000256" key="6">
    <source>
        <dbReference type="ARBA" id="ARBA00022553"/>
    </source>
</evidence>
<gene>
    <name evidence="16" type="primary">Herc1</name>
</gene>
<evidence type="ECO:0000256" key="11">
    <source>
        <dbReference type="PROSITE-ProRule" id="PRU00221"/>
    </source>
</evidence>
<keyword evidence="7" id="KW-0808">Transferase</keyword>
<keyword evidence="11" id="KW-0853">WD repeat</keyword>
<dbReference type="InterPro" id="IPR001680">
    <property type="entry name" value="WD40_rpt"/>
</dbReference>
<feature type="repeat" description="RCC1" evidence="12">
    <location>
        <begin position="3868"/>
        <end position="3919"/>
    </location>
</feature>
<feature type="compositionally biased region" description="Polar residues" evidence="13">
    <location>
        <begin position="3317"/>
        <end position="3328"/>
    </location>
</feature>
<dbReference type="FunFam" id="3.30.2410.10:FF:000006">
    <property type="entry name" value="probable E3 ubiquitin-protein ligase HERC1 isoform X2"/>
    <property type="match status" value="1"/>
</dbReference>
<keyword evidence="8" id="KW-0677">Repeat</keyword>
<feature type="repeat" description="RCC1" evidence="12">
    <location>
        <begin position="3763"/>
        <end position="3814"/>
    </location>
</feature>
<feature type="compositionally biased region" description="Polar residues" evidence="13">
    <location>
        <begin position="2550"/>
        <end position="2559"/>
    </location>
</feature>
<feature type="region of interest" description="Disordered" evidence="13">
    <location>
        <begin position="2651"/>
        <end position="2672"/>
    </location>
</feature>
<feature type="compositionally biased region" description="Low complexity" evidence="13">
    <location>
        <begin position="2349"/>
        <end position="2360"/>
    </location>
</feature>
<evidence type="ECO:0000256" key="5">
    <source>
        <dbReference type="ARBA" id="ARBA00022490"/>
    </source>
</evidence>
<dbReference type="EC" id="2.3.2.26" evidence="4"/>
<feature type="repeat" description="WD" evidence="11">
    <location>
        <begin position="3364"/>
        <end position="3398"/>
    </location>
</feature>
<feature type="repeat" description="RCC1" evidence="12">
    <location>
        <begin position="523"/>
        <end position="572"/>
    </location>
</feature>
<feature type="compositionally biased region" description="Polar residues" evidence="13">
    <location>
        <begin position="2433"/>
        <end position="2444"/>
    </location>
</feature>
<feature type="repeat" description="RCC1" evidence="12">
    <location>
        <begin position="3920"/>
        <end position="3971"/>
    </location>
</feature>
<dbReference type="SMART" id="SM00320">
    <property type="entry name" value="WD40"/>
    <property type="match status" value="6"/>
</dbReference>
<feature type="active site" description="Glycyl thioester intermediate" evidence="10">
    <location>
        <position position="4417"/>
    </location>
</feature>
<feature type="compositionally biased region" description="Low complexity" evidence="13">
    <location>
        <begin position="3329"/>
        <end position="3340"/>
    </location>
</feature>
<dbReference type="InterPro" id="IPR013320">
    <property type="entry name" value="ConA-like_dom_sf"/>
</dbReference>
<dbReference type="SUPFAM" id="SSF50985">
    <property type="entry name" value="RCC1/BLIP-II"/>
    <property type="match status" value="2"/>
</dbReference>
<feature type="compositionally biased region" description="Acidic residues" evidence="13">
    <location>
        <begin position="2651"/>
        <end position="2665"/>
    </location>
</feature>
<comment type="pathway">
    <text evidence="3">Protein modification; protein ubiquitination.</text>
</comment>
<feature type="compositionally biased region" description="Basic and acidic residues" evidence="13">
    <location>
        <begin position="1329"/>
        <end position="1341"/>
    </location>
</feature>
<dbReference type="Pfam" id="PF00632">
    <property type="entry name" value="HECT"/>
    <property type="match status" value="1"/>
</dbReference>
<dbReference type="InterPro" id="IPR003877">
    <property type="entry name" value="SPRY_dom"/>
</dbReference>
<feature type="domain" description="B30.2/SPRY" evidence="14">
    <location>
        <begin position="1861"/>
        <end position="2057"/>
    </location>
</feature>
<dbReference type="Pfam" id="PF00415">
    <property type="entry name" value="RCC1"/>
    <property type="match status" value="5"/>
</dbReference>
<accession>A0A6F9DED7</accession>
<dbReference type="SUPFAM" id="SSF50978">
    <property type="entry name" value="WD40 repeat-like"/>
    <property type="match status" value="1"/>
</dbReference>
<dbReference type="PROSITE" id="PS50294">
    <property type="entry name" value="WD_REPEATS_REGION"/>
    <property type="match status" value="1"/>
</dbReference>
<dbReference type="SUPFAM" id="SSF49899">
    <property type="entry name" value="Concanavalin A-like lectins/glucanases"/>
    <property type="match status" value="1"/>
</dbReference>
<dbReference type="CDD" id="cd12881">
    <property type="entry name" value="SPRY_HERC1"/>
    <property type="match status" value="1"/>
</dbReference>
<dbReference type="Gene3D" id="2.130.10.10">
    <property type="entry name" value="YVTN repeat-like/Quinoprotein amine dehydrogenase"/>
    <property type="match status" value="1"/>
</dbReference>
<dbReference type="PRINTS" id="PR00633">
    <property type="entry name" value="RCCNDNSATION"/>
</dbReference>
<dbReference type="PROSITE" id="PS50082">
    <property type="entry name" value="WD_REPEATS_2"/>
    <property type="match status" value="2"/>
</dbReference>
<dbReference type="Pfam" id="PF00622">
    <property type="entry name" value="SPRY"/>
    <property type="match status" value="1"/>
</dbReference>
<dbReference type="EMBL" id="LR785729">
    <property type="protein sequence ID" value="CAB3252556.1"/>
    <property type="molecule type" value="mRNA"/>
</dbReference>
<evidence type="ECO:0000256" key="8">
    <source>
        <dbReference type="ARBA" id="ARBA00022737"/>
    </source>
</evidence>
<feature type="region of interest" description="Disordered" evidence="13">
    <location>
        <begin position="1283"/>
        <end position="1341"/>
    </location>
</feature>
<feature type="compositionally biased region" description="Low complexity" evidence="13">
    <location>
        <begin position="2560"/>
        <end position="2578"/>
    </location>
</feature>
<feature type="repeat" description="RCC1" evidence="12">
    <location>
        <begin position="677"/>
        <end position="729"/>
    </location>
</feature>
<evidence type="ECO:0000256" key="7">
    <source>
        <dbReference type="ARBA" id="ARBA00022679"/>
    </source>
</evidence>
<feature type="compositionally biased region" description="Polar residues" evidence="13">
    <location>
        <begin position="1879"/>
        <end position="1888"/>
    </location>
</feature>
<dbReference type="Gene3D" id="2.130.10.30">
    <property type="entry name" value="Regulator of chromosome condensation 1/beta-lactamase-inhibitor protein II"/>
    <property type="match status" value="2"/>
</dbReference>
<keyword evidence="9 10" id="KW-0833">Ubl conjugation pathway</keyword>
<keyword evidence="5" id="KW-0963">Cytoplasm</keyword>
<feature type="compositionally biased region" description="Basic residues" evidence="13">
    <location>
        <begin position="2486"/>
        <end position="2497"/>
    </location>
</feature>
<feature type="domain" description="HECT" evidence="15">
    <location>
        <begin position="4107"/>
        <end position="4454"/>
    </location>
</feature>
<sequence length="4467" mass="492971">MDRVIARIQWLDYLNYNWMKDDLDNNLHTRYTVNTLYASLLSSKELTLVSDSPQLDHDPHLSDFEKDFPTCDEQKHYINTLLENQFVLGQAVCEESLFGKYLRKRLIILQRLFHACTIKHHNLKDTKKGNASDNDDTTNTIRALPGVHVKQEDKAKTASDALIEMGVRTGLRLLFTLIQHSWSEPSLASAICTDVLHTAYDVVGNLPPLSLADESKIPEMGLDCLQQVCDFLKGIISSESGANAQSRKLSCELLLMVAFQRGSLRHLLDWIEMALDIVPTENTGADYLKHGRILSRDTLHKILSSISKPADSASQLTIPGSHNNENHVFIKDSALALFEQLVQLAHDYARNCSDDQIESVQNKNSEAYGWGSNSSHQLAENGSDKVLTPKKISSFCNAQLLEAGQYCSFVVNADGSVKSCGKGSYGRLGLGDSNNQSSLKQINFQSDQLIRKVSSSKGSDGHTLALAADGSVYSWGDGDYGKLGHGCSLTQKMPKLIEGPLTRRVVTCVSTGYRHSACVTQDGQLFTWGEGDYGRLGLGDNTSRNEPMLVKEITSAKLVACGSSHTLVLSQDCATVWSFGAGDNGKLGHGDTSRVYRPKVIESLNGTLIRKLCAGSQYSMALSNSGQVYTWGCGACLGCGPSDATYMKPTIVEELRNCRIVDIASGDGHCLVLSHTNEVYSWGNNAMGQCGLGHTTSPISTPTRVTALSNLNVHQISAGTSHSLAWTALPLDRHVVSWQRPYCIDLCESTFSRLNRFLEKYCVSFTGKPPAPFSSNSEHHNFVLLCLRLLIAHLRLAVTATLSNHVLGKEALVLRVLLFRVIDQDAPEFVKDAVRQCVNVGASLLLPSINERVALLMSFLPRGRPEPQALTVGQRMQLDVVLSSLLAHSHVSAILSFSNSRDLSPPGGDETKLASDLMLALLENVHVHTIQKLVELAKCLKSDADKPDPEPLSTGLDEKHVKQIHDLLSYMFLHLFSHCFQSTQVYPHSALLLKQSVNQLLCQANIELLAATQLITQSNEKIDNSFIETLTFSSCGRLLSFSLSSLLLCRLEDVLPFQQILIDLLPQLDTFNRGRYDAPEVHDATEMTWPVNDRDNVNETQITINFTAWDKWTWMLDIERSCALLSGRILNANAIGNVNSTDEERNNVNYLSMSVVRNGLQVECPKTVERMDAVFRFLEKKENTEEIAQLFQEDHRILVHLAAGGNFKNAQHLWHNTIDYARNREWSGLDSGGDDPLLEVVSRCLLAALIKHTNADPHSLLLQPLYRCVFKVRTHLLSLRSQRSSTSLSNESTPQTTSSSTPTTDNEQLDNEKKYKFFNGASTSSSVDKNSKTKQEKEDMQRGKDWYSRSCWSVIERSIFLLVAAAPVTCILTAEDSKSSEGVSVDPPQLPTDHNDSNIPQRRLNNVLSDERLVSSSSWGSINEGREVATGSRSQHSAMEQSMELNEAQPYGKVCLSCLQFCCPEANLDGMPTRPDVTAPIDKEKTWSYKSLAVAMDIQQKRAKERITALKEICRLLHSQSGAESKFPRLLSSVYFQLVVGCFGLVTVRPLTRELMTTGSLPSSDHGVTSASNADQVEIRKLMNELRDALYNNVTHCNMSVRSDWRDLRLIVTSLFALATLPYHADDMMRFRDDALRSLVELCDAGRSLGIGRGSISRLFGSSASAGKMVAVTKLVASNLFRSVAASVSLHIERVDEQIVTCIVNVLLTLIQNNFQSLGGDLSPESFSPDKYDPWKSDGMDNLASQGKYRPLEASLGDNLVFVRLLISSDTMCKMLATWDWVKTLLGVACQLKAPGLAVIRNLRTRLLALHLLSAILPSFNEDDNNKAHTSEVVTCLMDIAARAHWVSLPAREHRKLRPEILSAKKEAEKKDEKQSSATTESELPENANNDLSFVNDFSFDPEKCSCCSIVDKHTLVHSSGGRGYGMTMFGVAHGCYRWKFTIMNEVQGNEGTCVGVSRFPVTDISHRSTPDMWLYRAYSGNLYHNGELTHQFSSFSKGDVVTCVLDAVERTLSFGLNGAEPEVAFRDVDPSSELYPCVMFYSSSPNEQVKISDFQSLGSGQNLSTGDPVCAPVHSALSQAAVQLVRELHVCADARWHDVITDVMATRLSELPKILSRKSEGSEDGKSADVFKDLDSEGKRDLMWRVYPTLAVISGVDDGLRLGGRCKVLRSSRTGVLLGMTHDSKLRVQWDDATDTPQSDCYISSLEPLRVAPFHMSDFPLLKPQVLEALCSLSGIWDVKKKQKPRDQPKEELEKELDADIAHVIDGEYGNRVTDDVSNENQSCNTASASTEPKTTKRDEWWNVCVEAIRSSALSALENLFTSSRYTEIVLATKSPDSDPKTNEKVETSSISSKTSTASDEGNEESVQELKDVVRRVMSCVIGHAIQPGHHGNALDLQRSFALLLKMSANAIIRDKNGLEYKVMYTEDETTDNLPLNGTQQSVSATTESTTSTFTEELNDQASIFGGMDFELLGMHPSVGPVYRSAHRRPPHTSRHNRNDEQRSGGNDASYLRSVQASRSSGTRLIRRRLAVRMGQSSRLRPGSPPVDSATSTNESQQGSSVTVATSATSTTTSTATATGAITTPQYNTDPPISPTVMQQLLEMGFWTHHIARAYRESELGNRSQQDSRINTAREIEILTSWMIDHPLTGDEEDWDLSNEDNDGEQTPRPLDLTLNDVEISPDENQPLMTTTSNEEEGSEITRMVIDISSMSRKAKEAAVSASLSSGHFGDLIGMFGFNEQNPHPVKFESSDPLGTKAIMRNDDHVTPIRREADEEGDEETTLLQKTIGASSDEERMDQARRLYEESRVLVSRSIVARLLLILSVNKDSRDVIESLQALGLNDIKTLLQLMKLAVTGVLTNIQPDSSALNTANFTARDKDQRDTVGCVYITCVQNIVAVLASKDIATYNLLVESCVKDLLSAATGLTAIDDNCVDFMVTKSCAGLLTQAKLTVDNKKEFNQGFVKLLDALAACCLSGHVTTSVRRWALHHLLAALSSGILSEREADAKDACCGIPVCPSRSVRAHESAVNKCLWHRRKKLLATTGNDLVVRLWSAPDPVASSSGCQLERAFTHQGCRDDERSVMRNGCWNASGKFFAASIDHVVEVMPSSGSNAYNDPQPHLVTAMTWPQQRGVVEGMPGTGIDSLLIGRGNGTVAILDAFDASTFHRSELHCCSRPGVSVTSLAWFHEEQPFAIGFDDGKVLLAMRDNERHVATIDACQSKVRHLEWDPTGNILAAQVADEPTVKLWHLHGDSWHDDYSLGHDAVVSTVTWCSALGKSHNPRLMLAIGSEDGSIHVWATPQPTEDGVCTELKSTTSDPCTNYKTQTSRSSRSASDVAESSTASLATPIECELMKSFQSGAAIQTAEFNPTGYLLATGDANGTVRIWSLNDGTLLQSRDSEGEVTAVTWINDHLLVTSSSETKDITFLSVSDNWLIRNHLIAKARQTLLQRGLVHFDHLECFQVFLRHLPVMLRDQYEYEKVSVMSGDQLTFSEFLQSLCALSVGLELCETICYTAKIPPHHKICDPVEKQPIGNWLWLANFDKLSRAILAISRRTKLSEDFREESDDVIVGPDPIDNSLWPAKVDEQLVTWYEEQPDDWQIGGRCDAYLFGAGRHGQLADAGSSTLSPSHGPSFQQAQSIVCGQNCTFIVSTTGSVYSTGEGSYGRLGQGNSDDLNRLTIISALQGFAVKQLATSCGSDGHSIALTESGEVFSWGDGDYGKLGHGNSDRQRRPRQIEALRGEEVAQVACGFKHSAVVTSDGKLFTFGYGDYGRLGHGSTANKKIPERVRALENHVISSVACGLNHTLALSHDGLTIWGFGDGDYGKLGLGSTGAKSTPTKIETLCGNYMKKVACSSQASAVLTWDGRLFMFGQERMCGNPETRQPSSHRPQLVSGLQSRNIVDISMGAEHTMALTSKHVVFVWGSNTDGQLGLGHTNHIQEPTKVEGLADKTIRQISAGRTHSAAWTVEPNSKKSLVLGRPEKVPSQYDLLSHLSVPEAWARLSTLRKFSEHVSVSWNLIGLKPKQIKEQDICLFTAVSHGLSSETVRSVLFPRVSNLPMVRALGKTMVQGKNYGPQITVRRLSVRGKKCPPIFHQISYQILKQNPIELRLPSRAWKVKLIGEGADDAGGVFDDTITEMCQELENGTLNILIATPNAGSETGQHRDRFVLSPSLTNAEEAQAFRFLGVLMGVAIRTKKPLDLHLAPIVWKLLAGMGATQHDVEEADELFVQMLHALRNIDSAGVDETNFSDIIPLESFKAQSWDGRFVAAVAGGEGIPLTFANRIQYAERALQFRLHEMDRQIAWVREGVSRIIPLPLLTLLTASRLEQQVCGMPDVDFNVLRTNMRYREIGEESELVSWLWQTLEDLNREERVLFLKFVSGRSRLPASAADMPQRFQVMKIDRPIDSLPTSQTCFFQLRLPPYSSQAVMAERLRYAIRHCRSIDMDNYMLLRNADDDNIDEIEP</sequence>
<feature type="repeat" description="RCC1" evidence="12">
    <location>
        <begin position="626"/>
        <end position="676"/>
    </location>
</feature>
<evidence type="ECO:0000256" key="9">
    <source>
        <dbReference type="ARBA" id="ARBA00022786"/>
    </source>
</evidence>
<dbReference type="InterPro" id="IPR035983">
    <property type="entry name" value="Hect_E3_ubiquitin_ligase"/>
</dbReference>
<comment type="subcellular location">
    <subcellularLocation>
        <location evidence="2">Cytoplasm</location>
    </subcellularLocation>
</comment>
<feature type="compositionally biased region" description="Basic and acidic residues" evidence="13">
    <location>
        <begin position="2337"/>
        <end position="2348"/>
    </location>
</feature>
<dbReference type="GO" id="GO:0005737">
    <property type="term" value="C:cytoplasm"/>
    <property type="evidence" value="ECO:0007669"/>
    <property type="project" value="UniProtKB-SubCell"/>
</dbReference>
<dbReference type="InterPro" id="IPR058923">
    <property type="entry name" value="RCC1-like_dom"/>
</dbReference>
<dbReference type="SUPFAM" id="SSF56204">
    <property type="entry name" value="Hect, E3 ligase catalytic domain"/>
    <property type="match status" value="1"/>
</dbReference>
<dbReference type="PANTHER" id="PTHR22872:SF6">
    <property type="entry name" value="E3 UBIQUITIN-PROTEIN LIGASE HERC1-RELATED"/>
    <property type="match status" value="1"/>
</dbReference>
<dbReference type="SMART" id="SM00119">
    <property type="entry name" value="HECTc"/>
    <property type="match status" value="1"/>
</dbReference>
<evidence type="ECO:0000259" key="15">
    <source>
        <dbReference type="PROSITE" id="PS50237"/>
    </source>
</evidence>
<evidence type="ECO:0000313" key="16">
    <source>
        <dbReference type="EMBL" id="CAB3252556.1"/>
    </source>
</evidence>
<dbReference type="InterPro" id="IPR043136">
    <property type="entry name" value="B30.2/SPRY_sf"/>
</dbReference>
<evidence type="ECO:0000256" key="12">
    <source>
        <dbReference type="PROSITE-ProRule" id="PRU00235"/>
    </source>
</evidence>
<name>A0A6F9DED7_9ASCI</name>
<feature type="compositionally biased region" description="Low complexity" evidence="13">
    <location>
        <begin position="1283"/>
        <end position="1304"/>
    </location>
</feature>
<keyword evidence="6" id="KW-0597">Phosphoprotein</keyword>
<feature type="region of interest" description="Disordered" evidence="13">
    <location>
        <begin position="2433"/>
        <end position="2453"/>
    </location>
</feature>
<dbReference type="InterPro" id="IPR035768">
    <property type="entry name" value="SPRY_HERC1"/>
</dbReference>
<dbReference type="PROSITE" id="PS50188">
    <property type="entry name" value="B302_SPRY"/>
    <property type="match status" value="1"/>
</dbReference>
<feature type="repeat" description="RCC1" evidence="12">
    <location>
        <begin position="574"/>
        <end position="625"/>
    </location>
</feature>
<dbReference type="Gene3D" id="3.30.2410.10">
    <property type="entry name" value="Hect, E3 ligase catalytic domain"/>
    <property type="match status" value="1"/>
</dbReference>